<dbReference type="Pfam" id="PF02661">
    <property type="entry name" value="Fic"/>
    <property type="match status" value="1"/>
</dbReference>
<dbReference type="EMBL" id="CP001359">
    <property type="protein sequence ID" value="ACL63950.1"/>
    <property type="molecule type" value="Genomic_DNA"/>
</dbReference>
<organism evidence="5 6">
    <name type="scientific">Anaeromyxobacter dehalogenans (strain ATCC BAA-258 / DSM 21875 / 2CP-1)</name>
    <dbReference type="NCBI Taxonomy" id="455488"/>
    <lineage>
        <taxon>Bacteria</taxon>
        <taxon>Pseudomonadati</taxon>
        <taxon>Myxococcota</taxon>
        <taxon>Myxococcia</taxon>
        <taxon>Myxococcales</taxon>
        <taxon>Cystobacterineae</taxon>
        <taxon>Anaeromyxobacteraceae</taxon>
        <taxon>Anaeromyxobacter</taxon>
    </lineage>
</organism>
<dbReference type="HOGENOM" id="CLU_047250_1_0_7"/>
<evidence type="ECO:0000256" key="2">
    <source>
        <dbReference type="PIRSR" id="PIRSR640198-2"/>
    </source>
</evidence>
<dbReference type="KEGG" id="acp:A2cp1_0593"/>
<dbReference type="Pfam" id="PF13784">
    <property type="entry name" value="Fic_N"/>
    <property type="match status" value="1"/>
</dbReference>
<evidence type="ECO:0000256" key="1">
    <source>
        <dbReference type="PIRSR" id="PIRSR640198-1"/>
    </source>
</evidence>
<sequence length="412" mass="45401">MARYETRSWPADPSAPGGRAERRAFRYRVFFPDPIAKLQPALPSGVAAAVSVSERAVDALNRDPPRLASLEVLARRLLRAESVASSRIEGLVLSQRRLARAEAEAPDARDETARSVLGNVAAMEHAVALGAAAKPLRLHDLLEIHRHLMLATNTPEIAGRIRDRQNWIGGNAFNPGRADFVPPAPERVKALMEDLVAFMNRTDLPPVVQAAIAHAQFETIHPFADGNGRVGRALIHVMLRRRGLAPRYVPPVSLVLAADAKAYIGGLTAFREDRPADWILSFAEAIERASAKASDLALRLAELQERWRERAGRPRRHSSAEALIVELPAHPIVTVATAQKFLDRSKQAVNEAIATLAEKGILHAITLAKRNRAWEARDLFDLINDFEHDLAIPTDDDEPSRPSPRRKTTSKT</sequence>
<dbReference type="AlphaFoldDB" id="B8JC28"/>
<dbReference type="PROSITE" id="PS51459">
    <property type="entry name" value="FIDO"/>
    <property type="match status" value="1"/>
</dbReference>
<dbReference type="InterPro" id="IPR003812">
    <property type="entry name" value="Fido"/>
</dbReference>
<dbReference type="Proteomes" id="UP000007089">
    <property type="component" value="Chromosome"/>
</dbReference>
<proteinExistence type="predicted"/>
<dbReference type="GO" id="GO:0005524">
    <property type="term" value="F:ATP binding"/>
    <property type="evidence" value="ECO:0007669"/>
    <property type="project" value="UniProtKB-KW"/>
</dbReference>
<keyword evidence="6" id="KW-1185">Reference proteome</keyword>
<dbReference type="InterPro" id="IPR040198">
    <property type="entry name" value="Fido_containing"/>
</dbReference>
<name>B8JC28_ANAD2</name>
<evidence type="ECO:0000256" key="3">
    <source>
        <dbReference type="SAM" id="MobiDB-lite"/>
    </source>
</evidence>
<protein>
    <submittedName>
        <fullName evidence="5">Filamentation induced by cAMP protein Fic</fullName>
    </submittedName>
</protein>
<feature type="binding site" evidence="2">
    <location>
        <begin position="225"/>
        <end position="232"/>
    </location>
    <ligand>
        <name>ATP</name>
        <dbReference type="ChEBI" id="CHEBI:30616"/>
    </ligand>
</feature>
<dbReference type="PANTHER" id="PTHR13504">
    <property type="entry name" value="FIDO DOMAIN-CONTAINING PROTEIN DDB_G0283145"/>
    <property type="match status" value="1"/>
</dbReference>
<feature type="active site" evidence="1">
    <location>
        <position position="221"/>
    </location>
</feature>
<dbReference type="InterPro" id="IPR025758">
    <property type="entry name" value="Fic/DOC_N"/>
</dbReference>
<dbReference type="InterPro" id="IPR036597">
    <property type="entry name" value="Fido-like_dom_sf"/>
</dbReference>
<gene>
    <name evidence="5" type="ordered locus">A2cp1_0593</name>
</gene>
<feature type="compositionally biased region" description="Basic residues" evidence="3">
    <location>
        <begin position="403"/>
        <end position="412"/>
    </location>
</feature>
<dbReference type="SUPFAM" id="SSF140931">
    <property type="entry name" value="Fic-like"/>
    <property type="match status" value="1"/>
</dbReference>
<dbReference type="Gene3D" id="1.10.3290.10">
    <property type="entry name" value="Fido-like domain"/>
    <property type="match status" value="1"/>
</dbReference>
<dbReference type="PANTHER" id="PTHR13504:SF38">
    <property type="entry name" value="FIDO DOMAIN-CONTAINING PROTEIN"/>
    <property type="match status" value="1"/>
</dbReference>
<evidence type="ECO:0000313" key="6">
    <source>
        <dbReference type="Proteomes" id="UP000007089"/>
    </source>
</evidence>
<dbReference type="RefSeq" id="WP_012631997.1">
    <property type="nucleotide sequence ID" value="NC_011891.1"/>
</dbReference>
<feature type="domain" description="Fido" evidence="4">
    <location>
        <begin position="136"/>
        <end position="285"/>
    </location>
</feature>
<keyword evidence="2" id="KW-0547">Nucleotide-binding</keyword>
<evidence type="ECO:0000259" key="4">
    <source>
        <dbReference type="PROSITE" id="PS51459"/>
    </source>
</evidence>
<keyword evidence="2" id="KW-0067">ATP-binding</keyword>
<reference evidence="5" key="1">
    <citation type="submission" date="2009-01" db="EMBL/GenBank/DDBJ databases">
        <title>Complete sequence of Anaeromyxobacter dehalogenans 2CP-1.</title>
        <authorList>
            <consortium name="US DOE Joint Genome Institute"/>
            <person name="Lucas S."/>
            <person name="Copeland A."/>
            <person name="Lapidus A."/>
            <person name="Glavina del Rio T."/>
            <person name="Dalin E."/>
            <person name="Tice H."/>
            <person name="Bruce D."/>
            <person name="Goodwin L."/>
            <person name="Pitluck S."/>
            <person name="Saunders E."/>
            <person name="Brettin T."/>
            <person name="Detter J.C."/>
            <person name="Han C."/>
            <person name="Larimer F."/>
            <person name="Land M."/>
            <person name="Hauser L."/>
            <person name="Kyrpides N."/>
            <person name="Ovchinnikova G."/>
            <person name="Beliaev A.S."/>
            <person name="Richardson P."/>
        </authorList>
    </citation>
    <scope>NUCLEOTIDE SEQUENCE</scope>
    <source>
        <strain evidence="5">2CP-1</strain>
    </source>
</reference>
<evidence type="ECO:0000313" key="5">
    <source>
        <dbReference type="EMBL" id="ACL63950.1"/>
    </source>
</evidence>
<feature type="region of interest" description="Disordered" evidence="3">
    <location>
        <begin position="391"/>
        <end position="412"/>
    </location>
</feature>
<accession>B8JC28</accession>